<comment type="caution">
    <text evidence="18">The sequence shown here is derived from an EMBL/GenBank/DDBJ whole genome shotgun (WGS) entry which is preliminary data.</text>
</comment>
<feature type="binding site" evidence="13">
    <location>
        <position position="454"/>
    </location>
    <ligand>
        <name>ATP</name>
        <dbReference type="ChEBI" id="CHEBI:30616"/>
    </ligand>
</feature>
<evidence type="ECO:0000256" key="1">
    <source>
        <dbReference type="ARBA" id="ARBA00004479"/>
    </source>
</evidence>
<evidence type="ECO:0000313" key="19">
    <source>
        <dbReference type="Proteomes" id="UP001630127"/>
    </source>
</evidence>
<keyword evidence="7 13" id="KW-0547">Nucleotide-binding</keyword>
<dbReference type="PROSITE" id="PS50026">
    <property type="entry name" value="EGF_3"/>
    <property type="match status" value="1"/>
</dbReference>
<dbReference type="PROSITE" id="PS00107">
    <property type="entry name" value="PROTEIN_KINASE_ATP"/>
    <property type="match status" value="1"/>
</dbReference>
<dbReference type="InterPro" id="IPR001881">
    <property type="entry name" value="EGF-like_Ca-bd_dom"/>
</dbReference>
<evidence type="ECO:0000256" key="8">
    <source>
        <dbReference type="ARBA" id="ARBA00022777"/>
    </source>
</evidence>
<dbReference type="InterPro" id="IPR025287">
    <property type="entry name" value="WAK_GUB"/>
</dbReference>
<keyword evidence="9 13" id="KW-0067">ATP-binding</keyword>
<evidence type="ECO:0000256" key="4">
    <source>
        <dbReference type="ARBA" id="ARBA00022679"/>
    </source>
</evidence>
<gene>
    <name evidence="18" type="ORF">ACH5RR_005198</name>
</gene>
<comment type="caution">
    <text evidence="12">Lacks conserved residue(s) required for the propagation of feature annotation.</text>
</comment>
<evidence type="ECO:0000256" key="15">
    <source>
        <dbReference type="SAM" id="SignalP"/>
    </source>
</evidence>
<keyword evidence="2" id="KW-0723">Serine/threonine-protein kinase</keyword>
<dbReference type="Gene3D" id="3.30.200.20">
    <property type="entry name" value="Phosphorylase Kinase, domain 1"/>
    <property type="match status" value="1"/>
</dbReference>
<dbReference type="InterPro" id="IPR017441">
    <property type="entry name" value="Protein_kinase_ATP_BS"/>
</dbReference>
<dbReference type="InterPro" id="IPR049883">
    <property type="entry name" value="NOTCH1_EGF-like"/>
</dbReference>
<dbReference type="InterPro" id="IPR018097">
    <property type="entry name" value="EGF_Ca-bd_CS"/>
</dbReference>
<reference evidence="18 19" key="1">
    <citation type="submission" date="2024-11" db="EMBL/GenBank/DDBJ databases">
        <title>A near-complete genome assembly of Cinchona calisaya.</title>
        <authorList>
            <person name="Lian D.C."/>
            <person name="Zhao X.W."/>
            <person name="Wei L."/>
        </authorList>
    </citation>
    <scope>NUCLEOTIDE SEQUENCE [LARGE SCALE GENOMIC DNA]</scope>
    <source>
        <tissue evidence="18">Nenye</tissue>
    </source>
</reference>
<evidence type="ECO:0000256" key="5">
    <source>
        <dbReference type="ARBA" id="ARBA00022729"/>
    </source>
</evidence>
<dbReference type="GO" id="GO:0004674">
    <property type="term" value="F:protein serine/threonine kinase activity"/>
    <property type="evidence" value="ECO:0007669"/>
    <property type="project" value="UniProtKB-KW"/>
</dbReference>
<keyword evidence="5 15" id="KW-0732">Signal</keyword>
<dbReference type="SMART" id="SM00179">
    <property type="entry name" value="EGF_CA"/>
    <property type="match status" value="1"/>
</dbReference>
<evidence type="ECO:0000256" key="13">
    <source>
        <dbReference type="PROSITE-ProRule" id="PRU10141"/>
    </source>
</evidence>
<dbReference type="Pfam" id="PF13947">
    <property type="entry name" value="GUB_WAK_bind"/>
    <property type="match status" value="1"/>
</dbReference>
<dbReference type="PANTHER" id="PTHR27005:SF283">
    <property type="entry name" value="OS02G0633066 PROTEIN"/>
    <property type="match status" value="1"/>
</dbReference>
<keyword evidence="4" id="KW-0808">Transferase</keyword>
<keyword evidence="14" id="KW-0472">Membrane</keyword>
<evidence type="ECO:0000256" key="11">
    <source>
        <dbReference type="ARBA" id="ARBA00023180"/>
    </source>
</evidence>
<evidence type="ECO:0000256" key="2">
    <source>
        <dbReference type="ARBA" id="ARBA00022527"/>
    </source>
</evidence>
<name>A0ABD3AKG6_9GENT</name>
<keyword evidence="8" id="KW-0418">Kinase</keyword>
<accession>A0ABD3AKG6</accession>
<dbReference type="PROSITE" id="PS50011">
    <property type="entry name" value="PROTEIN_KINASE_DOM"/>
    <property type="match status" value="1"/>
</dbReference>
<dbReference type="InterPro" id="IPR000152">
    <property type="entry name" value="EGF-type_Asp/Asn_hydroxyl_site"/>
</dbReference>
<proteinExistence type="predicted"/>
<dbReference type="PROSITE" id="PS00010">
    <property type="entry name" value="ASX_HYDROXYL"/>
    <property type="match status" value="1"/>
</dbReference>
<feature type="transmembrane region" description="Helical" evidence="14">
    <location>
        <begin position="352"/>
        <end position="374"/>
    </location>
</feature>
<dbReference type="InterPro" id="IPR000742">
    <property type="entry name" value="EGF"/>
</dbReference>
<evidence type="ECO:0000313" key="18">
    <source>
        <dbReference type="EMBL" id="KAL3531677.1"/>
    </source>
</evidence>
<sequence>MMLKMFLNCVFLHLLLVPLALAANITRGANIAKPGCSSKCGNLTVPYPFGIGIGSGCSIGSSFDVNCNTSFNPPKPFISTGNLEVIDISDAEIRIKNWVATGCYNQMGNLTSQNPIFIDVSRTPFSFSNANMFTIVGCDDFAVIGGSEGRNFTTGCFSLCSRREDLIDGDCTGIGCCQTAIPKGVKKFSALLSTLKNHTGVWPYNPCGYAFVGEQDSFTFHTSDLRDPTFYNRTVDTVPVVLDWVIGTQNCTQAQISNNFTCRLNSYCVDSDTGLGGYRCNCNNGYEGNPYLDPGCKDINECEISDPCVEHGICANYPGSYNCSCGKGYFGDGKKDGLGCFAQNSPFPVVKFSLGIGFGFLSLVLGASWIYFSFQRRKLIKEREKFFHQNGGLLLKQQLSTTHDNSVECAQIYTAEELQKATNNYAEDRILGRGGYGTVYRGILPDKRVVAIKKSRLMDETQIELFINEVVILTQVNHRNVVKLLAKNDDERNLATFFIVSVKENRLFKILEPRVLREGNLEQIHAIAELVKRCLKLVSEDRPTMKEVAMELERLRKVSNHPWAQEDGREETMGLMNEHSNLYTTATTVNIPGQSSDLYSVSINPYSQQYTLDSSMVFPIQSPR</sequence>
<keyword evidence="10" id="KW-1015">Disulfide bond</keyword>
<evidence type="ECO:0000256" key="10">
    <source>
        <dbReference type="ARBA" id="ARBA00023157"/>
    </source>
</evidence>
<keyword evidence="11" id="KW-0325">Glycoprotein</keyword>
<evidence type="ECO:0000256" key="3">
    <source>
        <dbReference type="ARBA" id="ARBA00022536"/>
    </source>
</evidence>
<organism evidence="18 19">
    <name type="scientific">Cinchona calisaya</name>
    <dbReference type="NCBI Taxonomy" id="153742"/>
    <lineage>
        <taxon>Eukaryota</taxon>
        <taxon>Viridiplantae</taxon>
        <taxon>Streptophyta</taxon>
        <taxon>Embryophyta</taxon>
        <taxon>Tracheophyta</taxon>
        <taxon>Spermatophyta</taxon>
        <taxon>Magnoliopsida</taxon>
        <taxon>eudicotyledons</taxon>
        <taxon>Gunneridae</taxon>
        <taxon>Pentapetalae</taxon>
        <taxon>asterids</taxon>
        <taxon>lamiids</taxon>
        <taxon>Gentianales</taxon>
        <taxon>Rubiaceae</taxon>
        <taxon>Cinchonoideae</taxon>
        <taxon>Cinchoneae</taxon>
        <taxon>Cinchona</taxon>
    </lineage>
</organism>
<dbReference type="CDD" id="cd00054">
    <property type="entry name" value="EGF_CA"/>
    <property type="match status" value="1"/>
</dbReference>
<feature type="domain" description="Protein kinase" evidence="16">
    <location>
        <begin position="425"/>
        <end position="624"/>
    </location>
</feature>
<dbReference type="SUPFAM" id="SSF56112">
    <property type="entry name" value="Protein kinase-like (PK-like)"/>
    <property type="match status" value="1"/>
</dbReference>
<dbReference type="AlphaFoldDB" id="A0ABD3AKG6"/>
<evidence type="ECO:0000259" key="16">
    <source>
        <dbReference type="PROSITE" id="PS50011"/>
    </source>
</evidence>
<dbReference type="SMART" id="SM00181">
    <property type="entry name" value="EGF"/>
    <property type="match status" value="2"/>
</dbReference>
<dbReference type="Gene3D" id="2.90.20.10">
    <property type="entry name" value="Plasmodium vivax P25 domain"/>
    <property type="match status" value="1"/>
</dbReference>
<evidence type="ECO:0000256" key="9">
    <source>
        <dbReference type="ARBA" id="ARBA00022840"/>
    </source>
</evidence>
<feature type="domain" description="EGF-like" evidence="17">
    <location>
        <begin position="298"/>
        <end position="332"/>
    </location>
</feature>
<dbReference type="Proteomes" id="UP001630127">
    <property type="component" value="Unassembled WGS sequence"/>
</dbReference>
<dbReference type="InterPro" id="IPR000719">
    <property type="entry name" value="Prot_kinase_dom"/>
</dbReference>
<evidence type="ECO:0000259" key="17">
    <source>
        <dbReference type="PROSITE" id="PS50026"/>
    </source>
</evidence>
<keyword evidence="19" id="KW-1185">Reference proteome</keyword>
<keyword evidence="6" id="KW-0677">Repeat</keyword>
<keyword evidence="14" id="KW-0812">Transmembrane</keyword>
<feature type="signal peptide" evidence="15">
    <location>
        <begin position="1"/>
        <end position="22"/>
    </location>
</feature>
<feature type="chain" id="PRO_5044763278" evidence="15">
    <location>
        <begin position="23"/>
        <end position="624"/>
    </location>
</feature>
<dbReference type="Pfam" id="PF07645">
    <property type="entry name" value="EGF_CA"/>
    <property type="match status" value="1"/>
</dbReference>
<evidence type="ECO:0000256" key="14">
    <source>
        <dbReference type="SAM" id="Phobius"/>
    </source>
</evidence>
<dbReference type="EMBL" id="JBJUIK010000003">
    <property type="protein sequence ID" value="KAL3531677.1"/>
    <property type="molecule type" value="Genomic_DNA"/>
</dbReference>
<dbReference type="PROSITE" id="PS01187">
    <property type="entry name" value="EGF_CA"/>
    <property type="match status" value="1"/>
</dbReference>
<dbReference type="SUPFAM" id="SSF57196">
    <property type="entry name" value="EGF/Laminin"/>
    <property type="match status" value="1"/>
</dbReference>
<dbReference type="GO" id="GO:0016020">
    <property type="term" value="C:membrane"/>
    <property type="evidence" value="ECO:0007669"/>
    <property type="project" value="UniProtKB-SubCell"/>
</dbReference>
<evidence type="ECO:0000256" key="6">
    <source>
        <dbReference type="ARBA" id="ARBA00022737"/>
    </source>
</evidence>
<dbReference type="InterPro" id="IPR011009">
    <property type="entry name" value="Kinase-like_dom_sf"/>
</dbReference>
<dbReference type="FunFam" id="2.10.25.10:FF:000038">
    <property type="entry name" value="Fibrillin 2"/>
    <property type="match status" value="1"/>
</dbReference>
<keyword evidence="3 12" id="KW-0245">EGF-like domain</keyword>
<dbReference type="Pfam" id="PF00069">
    <property type="entry name" value="Pkinase"/>
    <property type="match status" value="1"/>
</dbReference>
<keyword evidence="14" id="KW-1133">Transmembrane helix</keyword>
<protein>
    <submittedName>
        <fullName evidence="18">Uncharacterized protein</fullName>
    </submittedName>
</protein>
<dbReference type="PANTHER" id="PTHR27005">
    <property type="entry name" value="WALL-ASSOCIATED RECEPTOR KINASE-LIKE 21"/>
    <property type="match status" value="1"/>
</dbReference>
<dbReference type="InterPro" id="IPR045274">
    <property type="entry name" value="WAK-like"/>
</dbReference>
<dbReference type="GO" id="GO:0005524">
    <property type="term" value="F:ATP binding"/>
    <property type="evidence" value="ECO:0007669"/>
    <property type="project" value="UniProtKB-UniRule"/>
</dbReference>
<evidence type="ECO:0000256" key="7">
    <source>
        <dbReference type="ARBA" id="ARBA00022741"/>
    </source>
</evidence>
<comment type="subcellular location">
    <subcellularLocation>
        <location evidence="1">Membrane</location>
        <topology evidence="1">Single-pass type I membrane protein</topology>
    </subcellularLocation>
</comment>
<evidence type="ECO:0000256" key="12">
    <source>
        <dbReference type="PROSITE-ProRule" id="PRU00076"/>
    </source>
</evidence>